<evidence type="ECO:0000256" key="1">
    <source>
        <dbReference type="SAM" id="SignalP"/>
    </source>
</evidence>
<dbReference type="RefSeq" id="WP_092843621.1">
    <property type="nucleotide sequence ID" value="NZ_FOPY01000002.1"/>
</dbReference>
<dbReference type="Proteomes" id="UP000199040">
    <property type="component" value="Unassembled WGS sequence"/>
</dbReference>
<feature type="signal peptide" evidence="1">
    <location>
        <begin position="1"/>
        <end position="23"/>
    </location>
</feature>
<keyword evidence="4" id="KW-1185">Reference proteome</keyword>
<dbReference type="EMBL" id="FOPY01000002">
    <property type="protein sequence ID" value="SFH31731.1"/>
    <property type="molecule type" value="Genomic_DNA"/>
</dbReference>
<dbReference type="STRING" id="442341.SAMN04487959_102300"/>
<sequence>MKRLHWLVIPAALSGGLATTAMADDGSLSDSQLDRLLERASQYGFTQYEEISLDDGERVEIEGWRDDGWHLDVDMLASSGELVHEEQSKSQIPDWSLSGDELRQALASAREAGLQRFGQLDVDDNGHLEIEGYDTQAREVEIRMNRSDFSVIGVDHD</sequence>
<accession>A0A1I2Z3Z3</accession>
<proteinExistence type="predicted"/>
<organism evidence="3 4">
    <name type="scientific">Modicisalibacter xianhensis</name>
    <dbReference type="NCBI Taxonomy" id="442341"/>
    <lineage>
        <taxon>Bacteria</taxon>
        <taxon>Pseudomonadati</taxon>
        <taxon>Pseudomonadota</taxon>
        <taxon>Gammaproteobacteria</taxon>
        <taxon>Oceanospirillales</taxon>
        <taxon>Halomonadaceae</taxon>
        <taxon>Modicisalibacter</taxon>
    </lineage>
</organism>
<evidence type="ECO:0000259" key="2">
    <source>
        <dbReference type="Pfam" id="PF13670"/>
    </source>
</evidence>
<feature type="chain" id="PRO_5011744622" evidence="1">
    <location>
        <begin position="24"/>
        <end position="157"/>
    </location>
</feature>
<dbReference type="Pfam" id="PF13670">
    <property type="entry name" value="PepSY_2"/>
    <property type="match status" value="1"/>
</dbReference>
<keyword evidence="1" id="KW-0732">Signal</keyword>
<feature type="domain" description="PepSY" evidence="2">
    <location>
        <begin position="11"/>
        <end position="85"/>
    </location>
</feature>
<name>A0A1I2Z3Z3_9GAMM</name>
<evidence type="ECO:0000313" key="4">
    <source>
        <dbReference type="Proteomes" id="UP000199040"/>
    </source>
</evidence>
<evidence type="ECO:0000313" key="3">
    <source>
        <dbReference type="EMBL" id="SFH31731.1"/>
    </source>
</evidence>
<dbReference type="AlphaFoldDB" id="A0A1I2Z3Z3"/>
<dbReference type="InterPro" id="IPR025711">
    <property type="entry name" value="PepSY"/>
</dbReference>
<protein>
    <submittedName>
        <fullName evidence="3">Peptidase propeptide and YPEB domain-containing protein</fullName>
    </submittedName>
</protein>
<gene>
    <name evidence="3" type="ORF">SAMN04487959_102300</name>
</gene>
<reference evidence="3 4" key="1">
    <citation type="submission" date="2016-10" db="EMBL/GenBank/DDBJ databases">
        <authorList>
            <person name="de Groot N.N."/>
        </authorList>
    </citation>
    <scope>NUCLEOTIDE SEQUENCE [LARGE SCALE GENOMIC DNA]</scope>
    <source>
        <strain evidence="3 4">CGMCC 1.6848</strain>
    </source>
</reference>